<dbReference type="Gene3D" id="1.10.246.130">
    <property type="match status" value="1"/>
</dbReference>
<evidence type="ECO:0000256" key="3">
    <source>
        <dbReference type="ARBA" id="ARBA00023145"/>
    </source>
</evidence>
<dbReference type="InterPro" id="IPR051792">
    <property type="entry name" value="GGT_bact"/>
</dbReference>
<dbReference type="PANTHER" id="PTHR43199:SF1">
    <property type="entry name" value="GLUTATHIONE HYDROLASE PROENZYME"/>
    <property type="match status" value="1"/>
</dbReference>
<keyword evidence="2" id="KW-0378">Hydrolase</keyword>
<reference evidence="4" key="1">
    <citation type="submission" date="2018-05" db="EMBL/GenBank/DDBJ databases">
        <authorList>
            <person name="Lanie J.A."/>
            <person name="Ng W.-L."/>
            <person name="Kazmierczak K.M."/>
            <person name="Andrzejewski T.M."/>
            <person name="Davidsen T.M."/>
            <person name="Wayne K.J."/>
            <person name="Tettelin H."/>
            <person name="Glass J.I."/>
            <person name="Rusch D."/>
            <person name="Podicherti R."/>
            <person name="Tsui H.-C.T."/>
            <person name="Winkler M.E."/>
        </authorList>
    </citation>
    <scope>NUCLEOTIDE SEQUENCE</scope>
</reference>
<name>A0A382C742_9ZZZZ</name>
<keyword evidence="3" id="KW-0865">Zymogen</keyword>
<dbReference type="Gene3D" id="3.60.20.40">
    <property type="match status" value="1"/>
</dbReference>
<dbReference type="GO" id="GO:0016787">
    <property type="term" value="F:hydrolase activity"/>
    <property type="evidence" value="ECO:0007669"/>
    <property type="project" value="UniProtKB-KW"/>
</dbReference>
<evidence type="ECO:0008006" key="5">
    <source>
        <dbReference type="Google" id="ProtNLM"/>
    </source>
</evidence>
<dbReference type="GO" id="GO:0016740">
    <property type="term" value="F:transferase activity"/>
    <property type="evidence" value="ECO:0007669"/>
    <property type="project" value="UniProtKB-KW"/>
</dbReference>
<evidence type="ECO:0000256" key="2">
    <source>
        <dbReference type="ARBA" id="ARBA00022801"/>
    </source>
</evidence>
<dbReference type="PANTHER" id="PTHR43199">
    <property type="entry name" value="GLUTATHIONE HYDROLASE"/>
    <property type="match status" value="1"/>
</dbReference>
<dbReference type="InterPro" id="IPR043138">
    <property type="entry name" value="GGT_lsub"/>
</dbReference>
<organism evidence="4">
    <name type="scientific">marine metagenome</name>
    <dbReference type="NCBI Taxonomy" id="408172"/>
    <lineage>
        <taxon>unclassified sequences</taxon>
        <taxon>metagenomes</taxon>
        <taxon>ecological metagenomes</taxon>
    </lineage>
</organism>
<dbReference type="Pfam" id="PF01019">
    <property type="entry name" value="G_glu_transpept"/>
    <property type="match status" value="1"/>
</dbReference>
<evidence type="ECO:0000256" key="1">
    <source>
        <dbReference type="ARBA" id="ARBA00022679"/>
    </source>
</evidence>
<proteinExistence type="predicted"/>
<dbReference type="InterPro" id="IPR043137">
    <property type="entry name" value="GGT_ssub_C"/>
</dbReference>
<evidence type="ECO:0000313" key="4">
    <source>
        <dbReference type="EMBL" id="SVB21886.1"/>
    </source>
</evidence>
<protein>
    <recommendedName>
        <fullName evidence="5">Gamma-glutamyltransferase</fullName>
    </recommendedName>
</protein>
<sequence>IVAYQGRETAPALATSDMFLDQNGQTIEYQDSAIGGLSVGVPGVLRMLEQAHQENGRLPWPALFTSAIELAEKGFEISSRLYFLLSQYQRRAEAEYFTQHYYDHDGAPRKVGHLLVNHDYAETLRKLAKDGAEVMYSGSLAREIVAAVKGNSIRPGRLVLSDMESYVAQRLDPICTPYRQWRICGPRLPSSGGITVQQILGILQEFDIASLGSNLVEAIHVVSEASRLAYADRNLYLADDSFVDVPVSLLLSPAYLAERASLIRLGRTMSEPQPGSLGGLTAWNFSPSVHSDWTSTSHFSVVDQWGAGVSMTTTIQMVFGSQLMVGGFILNNQLTDFSYQPERDGKPVANRVESGKRPLSSMSPTMVFDTDGRLRVLIGSPGGTRIINYVTQALLGVLDWERNIQEAIDAPHFLAQTGSIELEDSTDLAQHQDALEALGHEVRTRVLNSGLHGITIDYTATGRLLRGGADPRREGLAMGD</sequence>
<keyword evidence="1" id="KW-0808">Transferase</keyword>
<dbReference type="EMBL" id="UINC01033117">
    <property type="protein sequence ID" value="SVB21886.1"/>
    <property type="molecule type" value="Genomic_DNA"/>
</dbReference>
<dbReference type="SUPFAM" id="SSF56235">
    <property type="entry name" value="N-terminal nucleophile aminohydrolases (Ntn hydrolases)"/>
    <property type="match status" value="1"/>
</dbReference>
<feature type="non-terminal residue" evidence="4">
    <location>
        <position position="1"/>
    </location>
</feature>
<dbReference type="AlphaFoldDB" id="A0A382C742"/>
<dbReference type="PRINTS" id="PR01210">
    <property type="entry name" value="GGTRANSPTASE"/>
</dbReference>
<accession>A0A382C742</accession>
<gene>
    <name evidence="4" type="ORF">METZ01_LOCUS174740</name>
</gene>
<dbReference type="InterPro" id="IPR029055">
    <property type="entry name" value="Ntn_hydrolases_N"/>
</dbReference>